<evidence type="ECO:0000313" key="1">
    <source>
        <dbReference type="EMBL" id="MDQ0225998.1"/>
    </source>
</evidence>
<proteinExistence type="predicted"/>
<dbReference type="EMBL" id="JAUSTZ010000003">
    <property type="protein sequence ID" value="MDQ0225998.1"/>
    <property type="molecule type" value="Genomic_DNA"/>
</dbReference>
<name>A0ABT9Z172_9BACI</name>
<dbReference type="Proteomes" id="UP001232245">
    <property type="component" value="Unassembled WGS sequence"/>
</dbReference>
<evidence type="ECO:0000313" key="2">
    <source>
        <dbReference type="Proteomes" id="UP001232245"/>
    </source>
</evidence>
<accession>A0ABT9Z172</accession>
<gene>
    <name evidence="1" type="ORF">J2S02_002342</name>
</gene>
<organism evidence="1 2">
    <name type="scientific">Metabacillus niabensis</name>
    <dbReference type="NCBI Taxonomy" id="324854"/>
    <lineage>
        <taxon>Bacteria</taxon>
        <taxon>Bacillati</taxon>
        <taxon>Bacillota</taxon>
        <taxon>Bacilli</taxon>
        <taxon>Bacillales</taxon>
        <taxon>Bacillaceae</taxon>
        <taxon>Metabacillus</taxon>
    </lineage>
</organism>
<reference evidence="1 2" key="1">
    <citation type="submission" date="2023-07" db="EMBL/GenBank/DDBJ databases">
        <title>Genomic Encyclopedia of Type Strains, Phase IV (KMG-IV): sequencing the most valuable type-strain genomes for metagenomic binning, comparative biology and taxonomic classification.</title>
        <authorList>
            <person name="Goeker M."/>
        </authorList>
    </citation>
    <scope>NUCLEOTIDE SEQUENCE [LARGE SCALE GENOMIC DNA]</scope>
    <source>
        <strain evidence="1 2">DSM 17723</strain>
    </source>
</reference>
<protein>
    <submittedName>
        <fullName evidence="1">Uncharacterized protein</fullName>
    </submittedName>
</protein>
<keyword evidence="2" id="KW-1185">Reference proteome</keyword>
<sequence>MKAAVQRSSRFLNYLDLELDDVISRHEMDVCKFDKLF</sequence>
<comment type="caution">
    <text evidence="1">The sequence shown here is derived from an EMBL/GenBank/DDBJ whole genome shotgun (WGS) entry which is preliminary data.</text>
</comment>